<dbReference type="RefSeq" id="WP_100713051.1">
    <property type="nucleotide sequence ID" value="NZ_NPDY01000003.1"/>
</dbReference>
<comment type="caution">
    <text evidence="3">The sequence shown here is derived from an EMBL/GenBank/DDBJ whole genome shotgun (WGS) entry which is preliminary data.</text>
</comment>
<dbReference type="AlphaFoldDB" id="A0A2M9ZQF8"/>
<sequence length="98" mass="11277">MSELASIDLRQEVTSLVCEVVKNSTGREVEISTETKLIRDGYLDSLSMVNLVLRIQSNYGIQVEISEMEESNFGSVDRISKFIYFHRENSDRPKESRE</sequence>
<dbReference type="EMBL" id="NPDY01000003">
    <property type="protein sequence ID" value="PJZ70482.1"/>
    <property type="molecule type" value="Genomic_DNA"/>
</dbReference>
<organism evidence="3 5">
    <name type="scientific">Leptospira perolatii</name>
    <dbReference type="NCBI Taxonomy" id="2023191"/>
    <lineage>
        <taxon>Bacteria</taxon>
        <taxon>Pseudomonadati</taxon>
        <taxon>Spirochaetota</taxon>
        <taxon>Spirochaetia</taxon>
        <taxon>Leptospirales</taxon>
        <taxon>Leptospiraceae</taxon>
        <taxon>Leptospira</taxon>
    </lineage>
</organism>
<gene>
    <name evidence="2" type="ORF">CH360_05680</name>
    <name evidence="3" type="ORF">CH373_05260</name>
</gene>
<evidence type="ECO:0000259" key="1">
    <source>
        <dbReference type="PROSITE" id="PS50075"/>
    </source>
</evidence>
<dbReference type="InterPro" id="IPR009081">
    <property type="entry name" value="PP-bd_ACP"/>
</dbReference>
<protein>
    <recommendedName>
        <fullName evidence="1">Carrier domain-containing protein</fullName>
    </recommendedName>
</protein>
<feature type="domain" description="Carrier" evidence="1">
    <location>
        <begin position="7"/>
        <end position="87"/>
    </location>
</feature>
<dbReference type="InterPro" id="IPR036736">
    <property type="entry name" value="ACP-like_sf"/>
</dbReference>
<dbReference type="EMBL" id="NPDZ01000002">
    <property type="protein sequence ID" value="PJZ74318.1"/>
    <property type="molecule type" value="Genomic_DNA"/>
</dbReference>
<evidence type="ECO:0000313" key="3">
    <source>
        <dbReference type="EMBL" id="PJZ74318.1"/>
    </source>
</evidence>
<accession>A0A2M9ZQF8</accession>
<dbReference type="Proteomes" id="UP000231990">
    <property type="component" value="Unassembled WGS sequence"/>
</dbReference>
<dbReference type="Pfam" id="PF00550">
    <property type="entry name" value="PP-binding"/>
    <property type="match status" value="1"/>
</dbReference>
<evidence type="ECO:0000313" key="5">
    <source>
        <dbReference type="Proteomes" id="UP000231990"/>
    </source>
</evidence>
<dbReference type="OrthoDB" id="9803943at2"/>
<evidence type="ECO:0000313" key="2">
    <source>
        <dbReference type="EMBL" id="PJZ70482.1"/>
    </source>
</evidence>
<evidence type="ECO:0000313" key="4">
    <source>
        <dbReference type="Proteomes" id="UP000231962"/>
    </source>
</evidence>
<keyword evidence="4" id="KW-1185">Reference proteome</keyword>
<dbReference type="SUPFAM" id="SSF47336">
    <property type="entry name" value="ACP-like"/>
    <property type="match status" value="1"/>
</dbReference>
<reference evidence="4 5" key="1">
    <citation type="submission" date="2017-07" db="EMBL/GenBank/DDBJ databases">
        <title>Leptospira spp. isolated from tropical soils.</title>
        <authorList>
            <person name="Thibeaux R."/>
            <person name="Iraola G."/>
            <person name="Ferres I."/>
            <person name="Bierque E."/>
            <person name="Girault D."/>
            <person name="Soupe-Gilbert M.-E."/>
            <person name="Picardeau M."/>
            <person name="Goarant C."/>
        </authorList>
    </citation>
    <scope>NUCLEOTIDE SEQUENCE [LARGE SCALE GENOMIC DNA]</scope>
    <source>
        <strain evidence="3 5">FH1-B-B1</strain>
        <strain evidence="2 4">FH1-B-C1</strain>
    </source>
</reference>
<dbReference type="Proteomes" id="UP000231962">
    <property type="component" value="Unassembled WGS sequence"/>
</dbReference>
<proteinExistence type="predicted"/>
<dbReference type="Gene3D" id="1.10.1200.10">
    <property type="entry name" value="ACP-like"/>
    <property type="match status" value="1"/>
</dbReference>
<dbReference type="PROSITE" id="PS50075">
    <property type="entry name" value="CARRIER"/>
    <property type="match status" value="1"/>
</dbReference>
<name>A0A2M9ZQF8_9LEPT</name>